<dbReference type="AlphaFoldDB" id="A0A1W1BIK5"/>
<evidence type="ECO:0000313" key="1">
    <source>
        <dbReference type="EMBL" id="SFV53372.1"/>
    </source>
</evidence>
<name>A0A1W1BIK5_9ZZZZ</name>
<organism evidence="1">
    <name type="scientific">hydrothermal vent metagenome</name>
    <dbReference type="NCBI Taxonomy" id="652676"/>
    <lineage>
        <taxon>unclassified sequences</taxon>
        <taxon>metagenomes</taxon>
        <taxon>ecological metagenomes</taxon>
    </lineage>
</organism>
<sequence>MDRVQNSYVIIAKKYLYIIRGVLLKIFFTLFDESFNRALLSFALVKG</sequence>
<dbReference type="EMBL" id="FPHF01000024">
    <property type="protein sequence ID" value="SFV53372.1"/>
    <property type="molecule type" value="Genomic_DNA"/>
</dbReference>
<gene>
    <name evidence="1" type="ORF">MNB_SM-4-127</name>
</gene>
<accession>A0A1W1BIK5</accession>
<proteinExistence type="predicted"/>
<protein>
    <submittedName>
        <fullName evidence="1">Uncharacterized protein</fullName>
    </submittedName>
</protein>
<reference evidence="1" key="1">
    <citation type="submission" date="2016-10" db="EMBL/GenBank/DDBJ databases">
        <authorList>
            <person name="de Groot N.N."/>
        </authorList>
    </citation>
    <scope>NUCLEOTIDE SEQUENCE</scope>
</reference>